<feature type="domain" description="Deacetylase sirtuin-type" evidence="9">
    <location>
        <begin position="17"/>
        <end position="255"/>
    </location>
</feature>
<dbReference type="AlphaFoldDB" id="A0AAN7CLE0"/>
<reference evidence="10" key="1">
    <citation type="journal article" date="2023" name="Mol. Phylogenet. Evol.">
        <title>Genome-scale phylogeny and comparative genomics of the fungal order Sordariales.</title>
        <authorList>
            <person name="Hensen N."/>
            <person name="Bonometti L."/>
            <person name="Westerberg I."/>
            <person name="Brannstrom I.O."/>
            <person name="Guillou S."/>
            <person name="Cros-Aarteil S."/>
            <person name="Calhoun S."/>
            <person name="Haridas S."/>
            <person name="Kuo A."/>
            <person name="Mondo S."/>
            <person name="Pangilinan J."/>
            <person name="Riley R."/>
            <person name="LaButti K."/>
            <person name="Andreopoulos B."/>
            <person name="Lipzen A."/>
            <person name="Chen C."/>
            <person name="Yan M."/>
            <person name="Daum C."/>
            <person name="Ng V."/>
            <person name="Clum A."/>
            <person name="Steindorff A."/>
            <person name="Ohm R.A."/>
            <person name="Martin F."/>
            <person name="Silar P."/>
            <person name="Natvig D.O."/>
            <person name="Lalanne C."/>
            <person name="Gautier V."/>
            <person name="Ament-Velasquez S.L."/>
            <person name="Kruys A."/>
            <person name="Hutchinson M.I."/>
            <person name="Powell A.J."/>
            <person name="Barry K."/>
            <person name="Miller A.N."/>
            <person name="Grigoriev I.V."/>
            <person name="Debuchy R."/>
            <person name="Gladieux P."/>
            <person name="Hiltunen Thoren M."/>
            <person name="Johannesson H."/>
        </authorList>
    </citation>
    <scope>NUCLEOTIDE SEQUENCE</scope>
    <source>
        <strain evidence="10">CBS 359.72</strain>
    </source>
</reference>
<feature type="binding site" evidence="8">
    <location>
        <position position="162"/>
    </location>
    <ligand>
        <name>Zn(2+)</name>
        <dbReference type="ChEBI" id="CHEBI:29105"/>
    </ligand>
</feature>
<keyword evidence="3" id="KW-0808">Transferase</keyword>
<organism evidence="10 11">
    <name type="scientific">Corynascus novoguineensis</name>
    <dbReference type="NCBI Taxonomy" id="1126955"/>
    <lineage>
        <taxon>Eukaryota</taxon>
        <taxon>Fungi</taxon>
        <taxon>Dikarya</taxon>
        <taxon>Ascomycota</taxon>
        <taxon>Pezizomycotina</taxon>
        <taxon>Sordariomycetes</taxon>
        <taxon>Sordariomycetidae</taxon>
        <taxon>Sordariales</taxon>
        <taxon>Chaetomiaceae</taxon>
        <taxon>Corynascus</taxon>
    </lineage>
</organism>
<accession>A0AAN7CLE0</accession>
<dbReference type="InterPro" id="IPR029035">
    <property type="entry name" value="DHS-like_NAD/FAD-binding_dom"/>
</dbReference>
<reference evidence="10" key="2">
    <citation type="submission" date="2023-05" db="EMBL/GenBank/DDBJ databases">
        <authorList>
            <consortium name="Lawrence Berkeley National Laboratory"/>
            <person name="Steindorff A."/>
            <person name="Hensen N."/>
            <person name="Bonometti L."/>
            <person name="Westerberg I."/>
            <person name="Brannstrom I.O."/>
            <person name="Guillou S."/>
            <person name="Cros-Aarteil S."/>
            <person name="Calhoun S."/>
            <person name="Haridas S."/>
            <person name="Kuo A."/>
            <person name="Mondo S."/>
            <person name="Pangilinan J."/>
            <person name="Riley R."/>
            <person name="Labutti K."/>
            <person name="Andreopoulos B."/>
            <person name="Lipzen A."/>
            <person name="Chen C."/>
            <person name="Yanf M."/>
            <person name="Daum C."/>
            <person name="Ng V."/>
            <person name="Clum A."/>
            <person name="Ohm R."/>
            <person name="Martin F."/>
            <person name="Silar P."/>
            <person name="Natvig D."/>
            <person name="Lalanne C."/>
            <person name="Gautier V."/>
            <person name="Ament-Velasquez S.L."/>
            <person name="Kruys A."/>
            <person name="Hutchinson M.I."/>
            <person name="Powell A.J."/>
            <person name="Barry K."/>
            <person name="Miller A.N."/>
            <person name="Grigoriev I.V."/>
            <person name="Debuchy R."/>
            <person name="Gladieux P."/>
            <person name="Thoren M.H."/>
            <person name="Johannesson H."/>
        </authorList>
    </citation>
    <scope>NUCLEOTIDE SEQUENCE</scope>
    <source>
        <strain evidence="10">CBS 359.72</strain>
    </source>
</reference>
<evidence type="ECO:0000313" key="10">
    <source>
        <dbReference type="EMBL" id="KAK4243925.1"/>
    </source>
</evidence>
<keyword evidence="11" id="KW-1185">Reference proteome</keyword>
<feature type="binding site" evidence="8">
    <location>
        <position position="132"/>
    </location>
    <ligand>
        <name>Zn(2+)</name>
        <dbReference type="ChEBI" id="CHEBI:29105"/>
    </ligand>
</feature>
<proteinExistence type="inferred from homology"/>
<gene>
    <name evidence="10" type="ORF">C7999DRAFT_17776</name>
</gene>
<dbReference type="Gene3D" id="3.40.50.1220">
    <property type="entry name" value="TPP-binding domain"/>
    <property type="match status" value="1"/>
</dbReference>
<evidence type="ECO:0000256" key="6">
    <source>
        <dbReference type="ARBA" id="ARBA00023027"/>
    </source>
</evidence>
<dbReference type="EC" id="2.3.1.286" evidence="2"/>
<feature type="binding site" evidence="8">
    <location>
        <position position="165"/>
    </location>
    <ligand>
        <name>Zn(2+)</name>
        <dbReference type="ChEBI" id="CHEBI:29105"/>
    </ligand>
</feature>
<dbReference type="GO" id="GO:0017136">
    <property type="term" value="F:histone deacetylase activity, NAD-dependent"/>
    <property type="evidence" value="ECO:0007669"/>
    <property type="project" value="TreeGrafter"/>
</dbReference>
<evidence type="ECO:0000256" key="1">
    <source>
        <dbReference type="ARBA" id="ARBA00006924"/>
    </source>
</evidence>
<comment type="similarity">
    <text evidence="7">Belongs to the sirtuin family. Class IV subfamily.</text>
</comment>
<evidence type="ECO:0000256" key="3">
    <source>
        <dbReference type="ARBA" id="ARBA00022679"/>
    </source>
</evidence>
<keyword evidence="5 8" id="KW-0862">Zinc</keyword>
<evidence type="ECO:0000313" key="11">
    <source>
        <dbReference type="Proteomes" id="UP001303647"/>
    </source>
</evidence>
<dbReference type="InterPro" id="IPR003000">
    <property type="entry name" value="Sirtuin"/>
</dbReference>
<evidence type="ECO:0000256" key="8">
    <source>
        <dbReference type="PROSITE-ProRule" id="PRU00236"/>
    </source>
</evidence>
<evidence type="ECO:0000256" key="4">
    <source>
        <dbReference type="ARBA" id="ARBA00022723"/>
    </source>
</evidence>
<evidence type="ECO:0000256" key="2">
    <source>
        <dbReference type="ARBA" id="ARBA00012928"/>
    </source>
</evidence>
<dbReference type="InterPro" id="IPR026590">
    <property type="entry name" value="Ssirtuin_cat_dom"/>
</dbReference>
<dbReference type="Gene3D" id="2.20.28.200">
    <property type="match status" value="1"/>
</dbReference>
<dbReference type="GO" id="GO:0003714">
    <property type="term" value="F:transcription corepressor activity"/>
    <property type="evidence" value="ECO:0007669"/>
    <property type="project" value="TreeGrafter"/>
</dbReference>
<feature type="active site" description="Proton acceptor" evidence="8">
    <location>
        <position position="124"/>
    </location>
</feature>
<keyword evidence="4 8" id="KW-0479">Metal-binding</keyword>
<dbReference type="GO" id="GO:0005634">
    <property type="term" value="C:nucleus"/>
    <property type="evidence" value="ECO:0007669"/>
    <property type="project" value="TreeGrafter"/>
</dbReference>
<dbReference type="EMBL" id="MU857770">
    <property type="protein sequence ID" value="KAK4243925.1"/>
    <property type="molecule type" value="Genomic_DNA"/>
</dbReference>
<dbReference type="PANTHER" id="PTHR11085:SF12">
    <property type="entry name" value="NAD-DEPENDENT PROTEIN DEACYLASE SIRTUIN-6"/>
    <property type="match status" value="1"/>
</dbReference>
<dbReference type="PANTHER" id="PTHR11085">
    <property type="entry name" value="NAD-DEPENDENT PROTEIN DEACYLASE SIRTUIN-5, MITOCHONDRIAL-RELATED"/>
    <property type="match status" value="1"/>
</dbReference>
<dbReference type="PROSITE" id="PS50305">
    <property type="entry name" value="SIRTUIN"/>
    <property type="match status" value="1"/>
</dbReference>
<comment type="caution">
    <text evidence="10">The sequence shown here is derived from an EMBL/GenBank/DDBJ whole genome shotgun (WGS) entry which is preliminary data.</text>
</comment>
<sequence length="382" mass="42306">MAWTADKVPLPELIESLEDLEQKARQLADMIRQSKHFIVFTGAGISTSAGIPDFRGPEGAWTLQAQGRQRAAPTTSTLQAIPTATHMALVELQNRNILKYVVSQNCDGLHRRSGILPDKISELHGNNNREICKDCGKEYLRDFRAVADDTKSIHDHRTGRRCALCSGILHDTIVNFSEPLPERDLKLAFEHAERADLCLVLGSSLTVSPANDIPRAAALVICNLQATPLDSMAALRVHARTDELMVQVMRELGIEIPEFALCRRLRVAVEGGTGTGTGYGRGDRRKVTVSGVDVDGTPASFLRSVRLANNRRVLKVEPFVFDLRGDVVKDGAELSFELEFMGHYGEPNLKLVHALQESELETATVYFLEYNPQNGEWRVVRG</sequence>
<name>A0AAN7CLE0_9PEZI</name>
<dbReference type="InterPro" id="IPR050134">
    <property type="entry name" value="NAD-dep_sirtuin_deacylases"/>
</dbReference>
<dbReference type="Pfam" id="PF02146">
    <property type="entry name" value="SIR2"/>
    <property type="match status" value="1"/>
</dbReference>
<dbReference type="FunFam" id="3.40.50.1220:FF:000038">
    <property type="entry name" value="NAD-dependent protein deacetylase sirtuin-6 isoform X2"/>
    <property type="match status" value="1"/>
</dbReference>
<evidence type="ECO:0000256" key="5">
    <source>
        <dbReference type="ARBA" id="ARBA00022833"/>
    </source>
</evidence>
<dbReference type="GO" id="GO:0070403">
    <property type="term" value="F:NAD+ binding"/>
    <property type="evidence" value="ECO:0007669"/>
    <property type="project" value="InterPro"/>
</dbReference>
<dbReference type="GO" id="GO:0000122">
    <property type="term" value="P:negative regulation of transcription by RNA polymerase II"/>
    <property type="evidence" value="ECO:0007669"/>
    <property type="project" value="TreeGrafter"/>
</dbReference>
<evidence type="ECO:0000256" key="7">
    <source>
        <dbReference type="ARBA" id="ARBA00038170"/>
    </source>
</evidence>
<dbReference type="SUPFAM" id="SSF52467">
    <property type="entry name" value="DHS-like NAD/FAD-binding domain"/>
    <property type="match status" value="1"/>
</dbReference>
<dbReference type="Proteomes" id="UP001303647">
    <property type="component" value="Unassembled WGS sequence"/>
</dbReference>
<feature type="binding site" evidence="8">
    <location>
        <position position="135"/>
    </location>
    <ligand>
        <name>Zn(2+)</name>
        <dbReference type="ChEBI" id="CHEBI:29105"/>
    </ligand>
</feature>
<comment type="similarity">
    <text evidence="1">Belongs to the sirtuin family. Class I subfamily.</text>
</comment>
<dbReference type="GO" id="GO:0046872">
    <property type="term" value="F:metal ion binding"/>
    <property type="evidence" value="ECO:0007669"/>
    <property type="project" value="UniProtKB-KW"/>
</dbReference>
<evidence type="ECO:0000259" key="9">
    <source>
        <dbReference type="PROSITE" id="PS50305"/>
    </source>
</evidence>
<protein>
    <recommendedName>
        <fullName evidence="2">protein acetyllysine N-acetyltransferase</fullName>
        <ecNumber evidence="2">2.3.1.286</ecNumber>
    </recommendedName>
</protein>
<keyword evidence="6" id="KW-0520">NAD</keyword>